<dbReference type="OrthoDB" id="5418203at2759"/>
<feature type="compositionally biased region" description="Basic and acidic residues" evidence="1">
    <location>
        <begin position="463"/>
        <end position="472"/>
    </location>
</feature>
<evidence type="ECO:0008006" key="4">
    <source>
        <dbReference type="Google" id="ProtNLM"/>
    </source>
</evidence>
<feature type="region of interest" description="Disordered" evidence="1">
    <location>
        <begin position="445"/>
        <end position="472"/>
    </location>
</feature>
<organism evidence="2 3">
    <name type="scientific">Salix dunnii</name>
    <dbReference type="NCBI Taxonomy" id="1413687"/>
    <lineage>
        <taxon>Eukaryota</taxon>
        <taxon>Viridiplantae</taxon>
        <taxon>Streptophyta</taxon>
        <taxon>Embryophyta</taxon>
        <taxon>Tracheophyta</taxon>
        <taxon>Spermatophyta</taxon>
        <taxon>Magnoliopsida</taxon>
        <taxon>eudicotyledons</taxon>
        <taxon>Gunneridae</taxon>
        <taxon>Pentapetalae</taxon>
        <taxon>rosids</taxon>
        <taxon>fabids</taxon>
        <taxon>Malpighiales</taxon>
        <taxon>Salicaceae</taxon>
        <taxon>Saliceae</taxon>
        <taxon>Salix</taxon>
    </lineage>
</organism>
<accession>A0A835MIU2</accession>
<dbReference type="Proteomes" id="UP000657918">
    <property type="component" value="Chromosome 16"/>
</dbReference>
<dbReference type="Gene3D" id="3.30.70.330">
    <property type="match status" value="1"/>
</dbReference>
<evidence type="ECO:0000313" key="2">
    <source>
        <dbReference type="EMBL" id="KAF9665344.1"/>
    </source>
</evidence>
<feature type="region of interest" description="Disordered" evidence="1">
    <location>
        <begin position="109"/>
        <end position="138"/>
    </location>
</feature>
<dbReference type="PANTHER" id="PTHR21678">
    <property type="entry name" value="GROWTH INHIBITION AND DIFFERENTIATION RELATED PROTEIN 88"/>
    <property type="match status" value="1"/>
</dbReference>
<dbReference type="PANTHER" id="PTHR21678:SF0">
    <property type="entry name" value="C3H1-TYPE DOMAIN-CONTAINING PROTEIN"/>
    <property type="match status" value="1"/>
</dbReference>
<gene>
    <name evidence="2" type="ORF">SADUNF_Sadunf16G0113000</name>
</gene>
<feature type="compositionally biased region" description="Basic and acidic residues" evidence="1">
    <location>
        <begin position="445"/>
        <end position="455"/>
    </location>
</feature>
<dbReference type="InterPro" id="IPR039884">
    <property type="entry name" value="R3HC1/R3HCL"/>
</dbReference>
<dbReference type="AlphaFoldDB" id="A0A835MIU2"/>
<sequence length="472" mass="52889">MERMKGQEEEDEQSNQNWSEAVEDLVTAGDTEGSITLLETEVSRLETLNPSETVNLQLASALTELAKLYSSKHFSLKSDQLLSRASLIKQRSSGDVESLEKEDEISKCNAVSNDGHLEKSSNPRDDVSPYKGSSDDDWEAIADHAPDELLSPQSLPSVSNICLEDAKVQTSKRRGRGPFTYQKHDLYCDRQSDATLVNDLQDEDLGTSTQNTELTNSKYGTHHVLVLADFPPSMRTTDLEKLFVDFKDRGFVIRWINDTAALAVFRTPSIGILRNIASLEWSISYIALKVMTLTTKIPMTCDVECKSEFDEGRPGSSLQLALICLTISQNLVGPFMPLTRCRLWTFWLQLSRASRLLICSSDCVILALFILKSAFYFSNAALEACNHIQCSFTVRILGEDDELIGSIPTKDLEPPRQRPKTSARTAQRLIAHGMGLKLPIPFGSRELKNQEETRKNRIVTRQKMKDDAWGDD</sequence>
<name>A0A835MIU2_9ROSI</name>
<proteinExistence type="predicted"/>
<feature type="region of interest" description="Disordered" evidence="1">
    <location>
        <begin position="1"/>
        <end position="32"/>
    </location>
</feature>
<reference evidence="2 3" key="1">
    <citation type="submission" date="2020-10" db="EMBL/GenBank/DDBJ databases">
        <title>Plant Genome Project.</title>
        <authorList>
            <person name="Zhang R.-G."/>
        </authorList>
    </citation>
    <scope>NUCLEOTIDE SEQUENCE [LARGE SCALE GENOMIC DNA]</scope>
    <source>
        <strain evidence="2">FAFU-HL-1</strain>
        <tissue evidence="2">Leaf</tissue>
    </source>
</reference>
<dbReference type="EMBL" id="JADGMS010000016">
    <property type="protein sequence ID" value="KAF9665344.1"/>
    <property type="molecule type" value="Genomic_DNA"/>
</dbReference>
<keyword evidence="3" id="KW-1185">Reference proteome</keyword>
<dbReference type="InterPro" id="IPR012677">
    <property type="entry name" value="Nucleotide-bd_a/b_plait_sf"/>
</dbReference>
<feature type="compositionally biased region" description="Basic and acidic residues" evidence="1">
    <location>
        <begin position="115"/>
        <end position="128"/>
    </location>
</feature>
<evidence type="ECO:0000313" key="3">
    <source>
        <dbReference type="Proteomes" id="UP000657918"/>
    </source>
</evidence>
<evidence type="ECO:0000256" key="1">
    <source>
        <dbReference type="SAM" id="MobiDB-lite"/>
    </source>
</evidence>
<comment type="caution">
    <text evidence="2">The sequence shown here is derived from an EMBL/GenBank/DDBJ whole genome shotgun (WGS) entry which is preliminary data.</text>
</comment>
<protein>
    <recommendedName>
        <fullName evidence="4">Coiled-coil domain-containing protein R3HCC1L</fullName>
    </recommendedName>
</protein>